<comment type="subcellular location">
    <subcellularLocation>
        <location evidence="7">Cell membrane</location>
        <topology evidence="7">Multi-pass membrane protein</topology>
    </subcellularLocation>
</comment>
<dbReference type="HAMAP" id="MF_01147">
    <property type="entry name" value="Lgt"/>
    <property type="match status" value="1"/>
</dbReference>
<evidence type="ECO:0000256" key="4">
    <source>
        <dbReference type="ARBA" id="ARBA00022692"/>
    </source>
</evidence>
<dbReference type="Pfam" id="PF01790">
    <property type="entry name" value="LGT"/>
    <property type="match status" value="1"/>
</dbReference>
<keyword evidence="8" id="KW-0328">Glycosyltransferase</keyword>
<dbReference type="Proteomes" id="UP000199032">
    <property type="component" value="Unassembled WGS sequence"/>
</dbReference>
<evidence type="ECO:0000256" key="6">
    <source>
        <dbReference type="ARBA" id="ARBA00023136"/>
    </source>
</evidence>
<feature type="transmembrane region" description="Helical" evidence="7">
    <location>
        <begin position="233"/>
        <end position="261"/>
    </location>
</feature>
<dbReference type="PANTHER" id="PTHR30589:SF0">
    <property type="entry name" value="PHOSPHATIDYLGLYCEROL--PROLIPOPROTEIN DIACYLGLYCERYL TRANSFERASE"/>
    <property type="match status" value="1"/>
</dbReference>
<comment type="function">
    <text evidence="7">Catalyzes the transfer of the diacylglyceryl group from phosphatidylglycerol to the sulfhydryl group of the N-terminal cysteine of a prolipoprotein, the first step in the formation of mature lipoproteins.</text>
</comment>
<dbReference type="GO" id="GO:0042158">
    <property type="term" value="P:lipoprotein biosynthetic process"/>
    <property type="evidence" value="ECO:0007669"/>
    <property type="project" value="UniProtKB-UniRule"/>
</dbReference>
<sequence>MAPPAALPYPNLDPIIVALGPIQLRWYGLMYLIGLTAAYFLIQRNVTRKELPIRKDQVYDMVVYAAFGVFLGGRIGYTLFYNFSYYSQNPLKLLAVWEGGMSFHGGLLGTIIALIWFSRKQGIPAYTVADLAACVTPIGLGCGRIGNFINGELFGRATDVDWCMVFPGGGPACRHPSQLYEATLEGLTLFTVLWWIDRRPTPPGTLFWTFITGYGLSRLIVELFREPDQHLGFIFGPITMGQILSVPMVLVGILMLILGYYKAAPTYAPSAKS</sequence>
<comment type="catalytic activity">
    <reaction evidence="7">
        <text>L-cysteinyl-[prolipoprotein] + a 1,2-diacyl-sn-glycero-3-phospho-(1'-sn-glycerol) = an S-1,2-diacyl-sn-glyceryl-L-cysteinyl-[prolipoprotein] + sn-glycerol 1-phosphate + H(+)</text>
        <dbReference type="Rhea" id="RHEA:56712"/>
        <dbReference type="Rhea" id="RHEA-COMP:14679"/>
        <dbReference type="Rhea" id="RHEA-COMP:14680"/>
        <dbReference type="ChEBI" id="CHEBI:15378"/>
        <dbReference type="ChEBI" id="CHEBI:29950"/>
        <dbReference type="ChEBI" id="CHEBI:57685"/>
        <dbReference type="ChEBI" id="CHEBI:64716"/>
        <dbReference type="ChEBI" id="CHEBI:140658"/>
        <dbReference type="EC" id="2.5.1.145"/>
    </reaction>
</comment>
<comment type="pathway">
    <text evidence="7">Protein modification; lipoprotein biosynthesis (diacylglyceryl transfer).</text>
</comment>
<evidence type="ECO:0000313" key="8">
    <source>
        <dbReference type="EMBL" id="CUS35943.1"/>
    </source>
</evidence>
<dbReference type="PROSITE" id="PS01311">
    <property type="entry name" value="LGT"/>
    <property type="match status" value="1"/>
</dbReference>
<feature type="transmembrane region" description="Helical" evidence="7">
    <location>
        <begin position="62"/>
        <end position="83"/>
    </location>
</feature>
<keyword evidence="9" id="KW-1185">Reference proteome</keyword>
<name>A0A0S4LEA8_9BACT</name>
<gene>
    <name evidence="7 8" type="primary">lgt</name>
    <name evidence="8" type="ORF">COMA1_20540</name>
</gene>
<accession>A0A0S4LEA8</accession>
<reference evidence="8 9" key="1">
    <citation type="submission" date="2015-10" db="EMBL/GenBank/DDBJ databases">
        <authorList>
            <person name="Gilbert D.G."/>
        </authorList>
    </citation>
    <scope>NUCLEOTIDE SEQUENCE [LARGE SCALE GENOMIC DNA]</scope>
    <source>
        <strain evidence="8">COMA1</strain>
    </source>
</reference>
<evidence type="ECO:0000256" key="5">
    <source>
        <dbReference type="ARBA" id="ARBA00022989"/>
    </source>
</evidence>
<keyword evidence="6 7" id="KW-0472">Membrane</keyword>
<protein>
    <recommendedName>
        <fullName evidence="7">Phosphatidylglycerol--prolipoprotein diacylglyceryl transferase</fullName>
        <ecNumber evidence="7">2.5.1.145</ecNumber>
    </recommendedName>
</protein>
<dbReference type="EC" id="2.5.1.145" evidence="7"/>
<dbReference type="UniPathway" id="UPA00664"/>
<dbReference type="GO" id="GO:0008961">
    <property type="term" value="F:phosphatidylglycerol-prolipoprotein diacylglyceryl transferase activity"/>
    <property type="evidence" value="ECO:0007669"/>
    <property type="project" value="UniProtKB-UniRule"/>
</dbReference>
<dbReference type="InterPro" id="IPR001640">
    <property type="entry name" value="Lgt"/>
</dbReference>
<keyword evidence="4 7" id="KW-0812">Transmembrane</keyword>
<proteinExistence type="inferred from homology"/>
<feature type="binding site" evidence="7">
    <location>
        <position position="144"/>
    </location>
    <ligand>
        <name>a 1,2-diacyl-sn-glycero-3-phospho-(1'-sn-glycerol)</name>
        <dbReference type="ChEBI" id="CHEBI:64716"/>
    </ligand>
</feature>
<dbReference type="AlphaFoldDB" id="A0A0S4LEA8"/>
<dbReference type="OrthoDB" id="871140at2"/>
<dbReference type="RefSeq" id="WP_090748493.1">
    <property type="nucleotide sequence ID" value="NZ_CZQA01000008.1"/>
</dbReference>
<dbReference type="GO" id="GO:0005886">
    <property type="term" value="C:plasma membrane"/>
    <property type="evidence" value="ECO:0007669"/>
    <property type="project" value="UniProtKB-SubCell"/>
</dbReference>
<dbReference type="NCBIfam" id="TIGR00544">
    <property type="entry name" value="lgt"/>
    <property type="match status" value="1"/>
</dbReference>
<keyword evidence="3 7" id="KW-0808">Transferase</keyword>
<evidence type="ECO:0000313" key="9">
    <source>
        <dbReference type="Proteomes" id="UP000199032"/>
    </source>
</evidence>
<feature type="transmembrane region" description="Helical" evidence="7">
    <location>
        <begin position="95"/>
        <end position="117"/>
    </location>
</feature>
<keyword evidence="8" id="KW-0449">Lipoprotein</keyword>
<evidence type="ECO:0000256" key="3">
    <source>
        <dbReference type="ARBA" id="ARBA00022679"/>
    </source>
</evidence>
<evidence type="ECO:0000256" key="7">
    <source>
        <dbReference type="HAMAP-Rule" id="MF_01147"/>
    </source>
</evidence>
<feature type="transmembrane region" description="Helical" evidence="7">
    <location>
        <begin position="202"/>
        <end position="221"/>
    </location>
</feature>
<evidence type="ECO:0000256" key="1">
    <source>
        <dbReference type="ARBA" id="ARBA00007150"/>
    </source>
</evidence>
<organism evidence="8 9">
    <name type="scientific">Candidatus Nitrospira nitrosa</name>
    <dbReference type="NCBI Taxonomy" id="1742972"/>
    <lineage>
        <taxon>Bacteria</taxon>
        <taxon>Pseudomonadati</taxon>
        <taxon>Nitrospirota</taxon>
        <taxon>Nitrospiria</taxon>
        <taxon>Nitrospirales</taxon>
        <taxon>Nitrospiraceae</taxon>
        <taxon>Nitrospira</taxon>
    </lineage>
</organism>
<feature type="transmembrane region" description="Helical" evidence="7">
    <location>
        <begin position="24"/>
        <end position="42"/>
    </location>
</feature>
<dbReference type="EMBL" id="CZQA01000008">
    <property type="protein sequence ID" value="CUS35943.1"/>
    <property type="molecule type" value="Genomic_DNA"/>
</dbReference>
<dbReference type="STRING" id="1742972.COMA1_20540"/>
<keyword evidence="2 7" id="KW-1003">Cell membrane</keyword>
<comment type="similarity">
    <text evidence="1 7">Belongs to the Lgt family.</text>
</comment>
<keyword evidence="5 7" id="KW-1133">Transmembrane helix</keyword>
<dbReference type="PANTHER" id="PTHR30589">
    <property type="entry name" value="PROLIPOPROTEIN DIACYLGLYCERYL TRANSFERASE"/>
    <property type="match status" value="1"/>
</dbReference>
<evidence type="ECO:0000256" key="2">
    <source>
        <dbReference type="ARBA" id="ARBA00022475"/>
    </source>
</evidence>